<reference evidence="3 4" key="1">
    <citation type="submission" date="2012-12" db="EMBL/GenBank/DDBJ databases">
        <title>Genome Assembly of Photobacterium sp. AK15.</title>
        <authorList>
            <person name="Khatri I."/>
            <person name="Vaidya B."/>
            <person name="Srinivas T.N.R."/>
            <person name="Subramanian S."/>
            <person name="Pinnaka A."/>
        </authorList>
    </citation>
    <scope>NUCLEOTIDE SEQUENCE [LARGE SCALE GENOMIC DNA]</scope>
    <source>
        <strain evidence="3 4">AK15</strain>
    </source>
</reference>
<dbReference type="Proteomes" id="UP000011134">
    <property type="component" value="Unassembled WGS sequence"/>
</dbReference>
<evidence type="ECO:0000256" key="1">
    <source>
        <dbReference type="SAM" id="MobiDB-lite"/>
    </source>
</evidence>
<keyword evidence="2" id="KW-0732">Signal</keyword>
<protein>
    <submittedName>
        <fullName evidence="3">Uncharacterized protein</fullName>
    </submittedName>
</protein>
<evidence type="ECO:0000313" key="3">
    <source>
        <dbReference type="EMBL" id="ELR66192.1"/>
    </source>
</evidence>
<evidence type="ECO:0000313" key="4">
    <source>
        <dbReference type="Proteomes" id="UP000011134"/>
    </source>
</evidence>
<dbReference type="AlphaFoldDB" id="L8JFJ4"/>
<feature type="chain" id="PRO_5003993668" evidence="2">
    <location>
        <begin position="19"/>
        <end position="93"/>
    </location>
</feature>
<name>L8JFJ4_9GAMM</name>
<dbReference type="OrthoDB" id="5828077at2"/>
<dbReference type="EMBL" id="AMZO01000011">
    <property type="protein sequence ID" value="ELR66192.1"/>
    <property type="molecule type" value="Genomic_DNA"/>
</dbReference>
<feature type="region of interest" description="Disordered" evidence="1">
    <location>
        <begin position="71"/>
        <end position="93"/>
    </location>
</feature>
<feature type="signal peptide" evidence="2">
    <location>
        <begin position="1"/>
        <end position="18"/>
    </location>
</feature>
<keyword evidence="4" id="KW-1185">Reference proteome</keyword>
<comment type="caution">
    <text evidence="3">The sequence shown here is derived from an EMBL/GenBank/DDBJ whole genome shotgun (WGS) entry which is preliminary data.</text>
</comment>
<organism evidence="3 4">
    <name type="scientific">Photobacterium marinum</name>
    <dbReference type="NCBI Taxonomy" id="1056511"/>
    <lineage>
        <taxon>Bacteria</taxon>
        <taxon>Pseudomonadati</taxon>
        <taxon>Pseudomonadota</taxon>
        <taxon>Gammaproteobacteria</taxon>
        <taxon>Vibrionales</taxon>
        <taxon>Vibrionaceae</taxon>
        <taxon>Photobacterium</taxon>
    </lineage>
</organism>
<gene>
    <name evidence="3" type="ORF">C942_00379</name>
</gene>
<proteinExistence type="predicted"/>
<accession>L8JFJ4</accession>
<dbReference type="RefSeq" id="WP_007464870.1">
    <property type="nucleotide sequence ID" value="NZ_AMZO01000011.1"/>
</dbReference>
<evidence type="ECO:0000256" key="2">
    <source>
        <dbReference type="SAM" id="SignalP"/>
    </source>
</evidence>
<sequence>MKRYLLSVVMLSSSAVLASVDYNDCTENTNTEVCQAYLAGLSHGKASVETTVMSESEDDFRSRALEQRVGERYRKSVQSQKELVQPEEGEVSS</sequence>
<dbReference type="PATRIC" id="fig|1056511.3.peg.1864"/>